<comment type="catalytic activity">
    <reaction evidence="7">
        <text>NADPH + H2O = reduced beta-nicotinamide D-ribonucleotide + adenosine 2',5'-bisphosphate + 2 H(+)</text>
        <dbReference type="Rhea" id="RHEA:60820"/>
        <dbReference type="ChEBI" id="CHEBI:15377"/>
        <dbReference type="ChEBI" id="CHEBI:15378"/>
        <dbReference type="ChEBI" id="CHEBI:57783"/>
        <dbReference type="ChEBI" id="CHEBI:90832"/>
        <dbReference type="ChEBI" id="CHEBI:194156"/>
    </reaction>
    <physiologicalReaction direction="left-to-right" evidence="7">
        <dbReference type="Rhea" id="RHEA:60821"/>
    </physiologicalReaction>
</comment>
<evidence type="ECO:0000256" key="3">
    <source>
        <dbReference type="ARBA" id="ARBA00022723"/>
    </source>
</evidence>
<comment type="catalytic activity">
    <reaction evidence="9">
        <text>NADH + H2O = reduced beta-nicotinamide D-ribonucleotide + AMP + 2 H(+)</text>
        <dbReference type="Rhea" id="RHEA:48868"/>
        <dbReference type="ChEBI" id="CHEBI:15377"/>
        <dbReference type="ChEBI" id="CHEBI:15378"/>
        <dbReference type="ChEBI" id="CHEBI:57945"/>
        <dbReference type="ChEBI" id="CHEBI:90832"/>
        <dbReference type="ChEBI" id="CHEBI:456215"/>
        <dbReference type="EC" id="3.6.1.22"/>
    </reaction>
    <physiologicalReaction direction="left-to-right" evidence="9">
        <dbReference type="Rhea" id="RHEA:48869"/>
    </physiologicalReaction>
</comment>
<proteinExistence type="predicted"/>
<keyword evidence="4" id="KW-0378">Hydrolase</keyword>
<evidence type="ECO:0000256" key="9">
    <source>
        <dbReference type="ARBA" id="ARBA00049264"/>
    </source>
</evidence>
<keyword evidence="3" id="KW-0479">Metal-binding</keyword>
<evidence type="ECO:0000256" key="10">
    <source>
        <dbReference type="SAM" id="SignalP"/>
    </source>
</evidence>
<dbReference type="SUPFAM" id="SSF55811">
    <property type="entry name" value="Nudix"/>
    <property type="match status" value="1"/>
</dbReference>
<evidence type="ECO:0000313" key="12">
    <source>
        <dbReference type="EMBL" id="GLD68654.1"/>
    </source>
</evidence>
<dbReference type="InterPro" id="IPR015797">
    <property type="entry name" value="NUDIX_hydrolase-like_dom_sf"/>
</dbReference>
<dbReference type="InterPro" id="IPR015376">
    <property type="entry name" value="Znr_NADH_PPase"/>
</dbReference>
<sequence length="431" mass="47515">MFLLLLFTVRCVSCRGRSHCCKLQEEEEEEEEEEGEEVTEAPAVSALSSPVLLASGCLSAGIRAGSGPVQSTSVRSGPNWFRVAAMLSPLRILLCAAKCQPTRHCSSFVSRMRYVNRLKEDDASCLAALHNSHIFLFHHLSPLLQRTERGTFRPPALISSDVQSVLERLGSDGSLLKESVLIGCSEQNQAQFCLDVGELDQAAVEEECGGNFVELRKSYFLLTGAEAPLLAKGQALLRWHQTSRFCSATGQLTLRNQAGSQRVCSSSGIVYYPKMSPVVIVLVSDGKRCLLARQSSFPRGMYSALAGFCDMGESLEETLCREVAEEVGLEVQSISYSSSQHWPFPHSSFMLGCHATISPAHTQLDVDHTELEDARWFGLEEITSALQVKTPPRRGDPPVLWVPQKHAIANRLIMEWMNRQRVSEGGVTSRL</sequence>
<feature type="domain" description="Nudix hydrolase" evidence="11">
    <location>
        <begin position="273"/>
        <end position="401"/>
    </location>
</feature>
<evidence type="ECO:0000256" key="6">
    <source>
        <dbReference type="ARBA" id="ARBA00023027"/>
    </source>
</evidence>
<name>A0AAD3RFI3_LATJO</name>
<dbReference type="Pfam" id="PF09296">
    <property type="entry name" value="NUDIX-like"/>
    <property type="match status" value="1"/>
</dbReference>
<dbReference type="GO" id="GO:0016787">
    <property type="term" value="F:hydrolase activity"/>
    <property type="evidence" value="ECO:0007669"/>
    <property type="project" value="UniProtKB-KW"/>
</dbReference>
<evidence type="ECO:0000313" key="13">
    <source>
        <dbReference type="Proteomes" id="UP001279410"/>
    </source>
</evidence>
<keyword evidence="6" id="KW-0520">NAD</keyword>
<dbReference type="NCBIfam" id="NF001299">
    <property type="entry name" value="PRK00241.1"/>
    <property type="match status" value="1"/>
</dbReference>
<dbReference type="CDD" id="cd03429">
    <property type="entry name" value="NUDIX_NADH_pyrophosphatase_Nudt13"/>
    <property type="match status" value="1"/>
</dbReference>
<comment type="cofactor">
    <cofactor evidence="1">
        <name>Mg(2+)</name>
        <dbReference type="ChEBI" id="CHEBI:18420"/>
    </cofactor>
</comment>
<keyword evidence="5" id="KW-0460">Magnesium</keyword>
<dbReference type="EC" id="3.6.1.22" evidence="2"/>
<evidence type="ECO:0000256" key="4">
    <source>
        <dbReference type="ARBA" id="ARBA00022801"/>
    </source>
</evidence>
<keyword evidence="10" id="KW-0732">Signal</keyword>
<accession>A0AAD3RFI3</accession>
<evidence type="ECO:0000256" key="1">
    <source>
        <dbReference type="ARBA" id="ARBA00001946"/>
    </source>
</evidence>
<dbReference type="Proteomes" id="UP001279410">
    <property type="component" value="Unassembled WGS sequence"/>
</dbReference>
<dbReference type="InterPro" id="IPR015375">
    <property type="entry name" value="NADH_PPase-like_N"/>
</dbReference>
<dbReference type="PROSITE" id="PS51462">
    <property type="entry name" value="NUDIX"/>
    <property type="match status" value="1"/>
</dbReference>
<dbReference type="InterPro" id="IPR049734">
    <property type="entry name" value="NudC-like_C"/>
</dbReference>
<gene>
    <name evidence="12" type="ORF">AKAME5_001996700</name>
</gene>
<reference evidence="12" key="1">
    <citation type="submission" date="2022-08" db="EMBL/GenBank/DDBJ databases">
        <title>Genome sequencing of akame (Lates japonicus).</title>
        <authorList>
            <person name="Hashiguchi Y."/>
            <person name="Takahashi H."/>
        </authorList>
    </citation>
    <scope>NUCLEOTIDE SEQUENCE</scope>
    <source>
        <strain evidence="12">Kochi</strain>
    </source>
</reference>
<dbReference type="EMBL" id="BRZM01000144">
    <property type="protein sequence ID" value="GLD68654.1"/>
    <property type="molecule type" value="Genomic_DNA"/>
</dbReference>
<dbReference type="PANTHER" id="PTHR11383">
    <property type="entry name" value="NUCLEOSIDE DIPHOSPHATE-LINKED MOIETY X MOTIF 13"/>
    <property type="match status" value="1"/>
</dbReference>
<dbReference type="PROSITE" id="PS00893">
    <property type="entry name" value="NUDIX_BOX"/>
    <property type="match status" value="1"/>
</dbReference>
<dbReference type="GO" id="GO:0046872">
    <property type="term" value="F:metal ion binding"/>
    <property type="evidence" value="ECO:0007669"/>
    <property type="project" value="UniProtKB-KW"/>
</dbReference>
<evidence type="ECO:0000259" key="11">
    <source>
        <dbReference type="PROSITE" id="PS51462"/>
    </source>
</evidence>
<dbReference type="Pfam" id="PF00293">
    <property type="entry name" value="NUDIX"/>
    <property type="match status" value="1"/>
</dbReference>
<dbReference type="InterPro" id="IPR020084">
    <property type="entry name" value="NUDIX_hydrolase_CS"/>
</dbReference>
<dbReference type="Gene3D" id="3.90.79.20">
    <property type="match status" value="1"/>
</dbReference>
<dbReference type="PANTHER" id="PTHR11383:SF3">
    <property type="entry name" value="NAD(P)H PYROPHOSPHATASE NUDT13, MITOCHONDRIAL"/>
    <property type="match status" value="1"/>
</dbReference>
<protein>
    <recommendedName>
        <fullName evidence="2">NAD(+) diphosphatase</fullName>
        <ecNumber evidence="2">3.6.1.22</ecNumber>
    </recommendedName>
</protein>
<evidence type="ECO:0000256" key="5">
    <source>
        <dbReference type="ARBA" id="ARBA00022842"/>
    </source>
</evidence>
<dbReference type="AlphaFoldDB" id="A0AAD3RFI3"/>
<dbReference type="Pfam" id="PF09297">
    <property type="entry name" value="Zn_ribbon_NUD"/>
    <property type="match status" value="1"/>
</dbReference>
<dbReference type="Gene3D" id="3.90.79.10">
    <property type="entry name" value="Nucleoside Triphosphate Pyrophosphohydrolase"/>
    <property type="match status" value="1"/>
</dbReference>
<organism evidence="12 13">
    <name type="scientific">Lates japonicus</name>
    <name type="common">Japanese lates</name>
    <dbReference type="NCBI Taxonomy" id="270547"/>
    <lineage>
        <taxon>Eukaryota</taxon>
        <taxon>Metazoa</taxon>
        <taxon>Chordata</taxon>
        <taxon>Craniata</taxon>
        <taxon>Vertebrata</taxon>
        <taxon>Euteleostomi</taxon>
        <taxon>Actinopterygii</taxon>
        <taxon>Neopterygii</taxon>
        <taxon>Teleostei</taxon>
        <taxon>Neoteleostei</taxon>
        <taxon>Acanthomorphata</taxon>
        <taxon>Carangaria</taxon>
        <taxon>Carangaria incertae sedis</taxon>
        <taxon>Centropomidae</taxon>
        <taxon>Lates</taxon>
    </lineage>
</organism>
<comment type="caution">
    <text evidence="12">The sequence shown here is derived from an EMBL/GenBank/DDBJ whole genome shotgun (WGS) entry which is preliminary data.</text>
</comment>
<evidence type="ECO:0000256" key="2">
    <source>
        <dbReference type="ARBA" id="ARBA00012381"/>
    </source>
</evidence>
<evidence type="ECO:0000256" key="7">
    <source>
        <dbReference type="ARBA" id="ARBA00047501"/>
    </source>
</evidence>
<evidence type="ECO:0000256" key="8">
    <source>
        <dbReference type="ARBA" id="ARBA00049196"/>
    </source>
</evidence>
<feature type="chain" id="PRO_5041973230" description="NAD(+) diphosphatase" evidence="10">
    <location>
        <begin position="17"/>
        <end position="431"/>
    </location>
</feature>
<dbReference type="InterPro" id="IPR000086">
    <property type="entry name" value="NUDIX_hydrolase_dom"/>
</dbReference>
<keyword evidence="13" id="KW-1185">Reference proteome</keyword>
<comment type="catalytic activity">
    <reaction evidence="8">
        <text>NAD(+) + H2O = beta-nicotinamide D-ribonucleotide + AMP + 2 H(+)</text>
        <dbReference type="Rhea" id="RHEA:11800"/>
        <dbReference type="ChEBI" id="CHEBI:14649"/>
        <dbReference type="ChEBI" id="CHEBI:15377"/>
        <dbReference type="ChEBI" id="CHEBI:15378"/>
        <dbReference type="ChEBI" id="CHEBI:57540"/>
        <dbReference type="ChEBI" id="CHEBI:456215"/>
        <dbReference type="EC" id="3.6.1.22"/>
    </reaction>
    <physiologicalReaction direction="left-to-right" evidence="8">
        <dbReference type="Rhea" id="RHEA:11801"/>
    </physiologicalReaction>
</comment>
<feature type="signal peptide" evidence="10">
    <location>
        <begin position="1"/>
        <end position="16"/>
    </location>
</feature>